<accession>A0A2P2NJ56</accession>
<dbReference type="AlphaFoldDB" id="A0A2P2NJ56"/>
<proteinExistence type="predicted"/>
<name>A0A2P2NJ56_RHIMU</name>
<sequence length="24" mass="3028">MQLIVLVWMNHNQIFRRTCPRSRK</sequence>
<organism evidence="1">
    <name type="scientific">Rhizophora mucronata</name>
    <name type="common">Asiatic mangrove</name>
    <dbReference type="NCBI Taxonomy" id="61149"/>
    <lineage>
        <taxon>Eukaryota</taxon>
        <taxon>Viridiplantae</taxon>
        <taxon>Streptophyta</taxon>
        <taxon>Embryophyta</taxon>
        <taxon>Tracheophyta</taxon>
        <taxon>Spermatophyta</taxon>
        <taxon>Magnoliopsida</taxon>
        <taxon>eudicotyledons</taxon>
        <taxon>Gunneridae</taxon>
        <taxon>Pentapetalae</taxon>
        <taxon>rosids</taxon>
        <taxon>fabids</taxon>
        <taxon>Malpighiales</taxon>
        <taxon>Rhizophoraceae</taxon>
        <taxon>Rhizophora</taxon>
    </lineage>
</organism>
<reference evidence="1" key="1">
    <citation type="submission" date="2018-02" db="EMBL/GenBank/DDBJ databases">
        <title>Rhizophora mucronata_Transcriptome.</title>
        <authorList>
            <person name="Meera S.P."/>
            <person name="Sreeshan A."/>
            <person name="Augustine A."/>
        </authorList>
    </citation>
    <scope>NUCLEOTIDE SEQUENCE</scope>
    <source>
        <tissue evidence="1">Leaf</tissue>
    </source>
</reference>
<evidence type="ECO:0000313" key="1">
    <source>
        <dbReference type="EMBL" id="MBX42521.1"/>
    </source>
</evidence>
<protein>
    <submittedName>
        <fullName evidence="1">Uncharacterized protein</fullName>
    </submittedName>
</protein>
<dbReference type="EMBL" id="GGEC01062037">
    <property type="protein sequence ID" value="MBX42521.1"/>
    <property type="molecule type" value="Transcribed_RNA"/>
</dbReference>